<accession>A0A0E2BKW1</accession>
<organism evidence="1 2">
    <name type="scientific">Leptospira santarosai str. MOR084</name>
    <dbReference type="NCBI Taxonomy" id="1049984"/>
    <lineage>
        <taxon>Bacteria</taxon>
        <taxon>Pseudomonadati</taxon>
        <taxon>Spirochaetota</taxon>
        <taxon>Spirochaetia</taxon>
        <taxon>Leptospirales</taxon>
        <taxon>Leptospiraceae</taxon>
        <taxon>Leptospira</taxon>
    </lineage>
</organism>
<dbReference type="EMBL" id="AHON02000013">
    <property type="protein sequence ID" value="EKO35617.1"/>
    <property type="molecule type" value="Genomic_DNA"/>
</dbReference>
<dbReference type="Proteomes" id="UP000006329">
    <property type="component" value="Unassembled WGS sequence"/>
</dbReference>
<proteinExistence type="predicted"/>
<sequence>MYIKFEIISDEIRSLFPTYETVFQRPILYFYYAHNSNRR</sequence>
<name>A0A0E2BKW1_9LEPT</name>
<gene>
    <name evidence="1" type="ORF">LEP1GSC179_1092</name>
</gene>
<protein>
    <submittedName>
        <fullName evidence="1">Uncharacterized protein</fullName>
    </submittedName>
</protein>
<dbReference type="AlphaFoldDB" id="A0A0E2BKW1"/>
<reference evidence="1" key="1">
    <citation type="submission" date="2012-10" db="EMBL/GenBank/DDBJ databases">
        <authorList>
            <person name="Harkins D.M."/>
            <person name="Durkin A.S."/>
            <person name="Brinkac L.M."/>
            <person name="Haft D.H."/>
            <person name="Selengut J.D."/>
            <person name="Sanka R."/>
            <person name="DePew J."/>
            <person name="Purushe J."/>
            <person name="Matthias M.A."/>
            <person name="Vinetz J.M."/>
            <person name="Sutton G.G."/>
            <person name="Nierman W.C."/>
            <person name="Fouts D.E."/>
        </authorList>
    </citation>
    <scope>NUCLEOTIDE SEQUENCE [LARGE SCALE GENOMIC DNA]</scope>
    <source>
        <strain evidence="1">MOR084</strain>
    </source>
</reference>
<comment type="caution">
    <text evidence="1">The sequence shown here is derived from an EMBL/GenBank/DDBJ whole genome shotgun (WGS) entry which is preliminary data.</text>
</comment>
<keyword evidence="2" id="KW-1185">Reference proteome</keyword>
<evidence type="ECO:0000313" key="1">
    <source>
        <dbReference type="EMBL" id="EKO35617.1"/>
    </source>
</evidence>
<evidence type="ECO:0000313" key="2">
    <source>
        <dbReference type="Proteomes" id="UP000006329"/>
    </source>
</evidence>